<evidence type="ECO:0000313" key="3">
    <source>
        <dbReference type="Proteomes" id="UP000053958"/>
    </source>
</evidence>
<dbReference type="GeneID" id="25320333"/>
<evidence type="ECO:0000259" key="1">
    <source>
        <dbReference type="PROSITE" id="PS50177"/>
    </source>
</evidence>
<organism evidence="2 3">
    <name type="scientific">Rasamsonia emersonii (strain ATCC 16479 / CBS 393.64 / IMI 116815)</name>
    <dbReference type="NCBI Taxonomy" id="1408163"/>
    <lineage>
        <taxon>Eukaryota</taxon>
        <taxon>Fungi</taxon>
        <taxon>Dikarya</taxon>
        <taxon>Ascomycota</taxon>
        <taxon>Pezizomycotina</taxon>
        <taxon>Eurotiomycetes</taxon>
        <taxon>Eurotiomycetidae</taxon>
        <taxon>Eurotiales</taxon>
        <taxon>Trichocomaceae</taxon>
        <taxon>Rasamsonia</taxon>
    </lineage>
</organism>
<dbReference type="RefSeq" id="XP_013324594.1">
    <property type="nucleotide sequence ID" value="XM_013469140.1"/>
</dbReference>
<dbReference type="InterPro" id="IPR045875">
    <property type="entry name" value="NTF2"/>
</dbReference>
<keyword evidence="3" id="KW-1185">Reference proteome</keyword>
<gene>
    <name evidence="2" type="ORF">T310_8072</name>
</gene>
<comment type="caution">
    <text evidence="2">The sequence shown here is derived from an EMBL/GenBank/DDBJ whole genome shotgun (WGS) entry which is preliminary data.</text>
</comment>
<dbReference type="EMBL" id="LASV01000517">
    <property type="protein sequence ID" value="KKA17982.1"/>
    <property type="molecule type" value="Genomic_DNA"/>
</dbReference>
<dbReference type="InterPro" id="IPR018222">
    <property type="entry name" value="Nuclear_transport_factor_2_euk"/>
</dbReference>
<evidence type="ECO:0000313" key="2">
    <source>
        <dbReference type="EMBL" id="KKA17982.1"/>
    </source>
</evidence>
<dbReference type="AlphaFoldDB" id="A0A0F4YI55"/>
<dbReference type="SUPFAM" id="SSF54427">
    <property type="entry name" value="NTF2-like"/>
    <property type="match status" value="1"/>
</dbReference>
<dbReference type="GO" id="GO:0006913">
    <property type="term" value="P:nucleocytoplasmic transport"/>
    <property type="evidence" value="ECO:0007669"/>
    <property type="project" value="InterPro"/>
</dbReference>
<dbReference type="Gene3D" id="3.10.450.50">
    <property type="match status" value="1"/>
</dbReference>
<feature type="domain" description="NTF2" evidence="1">
    <location>
        <begin position="16"/>
        <end position="164"/>
    </location>
</feature>
<dbReference type="PANTHER" id="PTHR12612">
    <property type="entry name" value="NUCLEAR TRANSPORT FACTOR 2"/>
    <property type="match status" value="1"/>
</dbReference>
<accession>A0A0F4YI55</accession>
<reference evidence="2 3" key="1">
    <citation type="submission" date="2015-04" db="EMBL/GenBank/DDBJ databases">
        <authorList>
            <person name="Heijne W.H."/>
            <person name="Fedorova N.D."/>
            <person name="Nierman W.C."/>
            <person name="Vollebregt A.W."/>
            <person name="Zhao Z."/>
            <person name="Wu L."/>
            <person name="Kumar M."/>
            <person name="Stam H."/>
            <person name="van den Berg M.A."/>
            <person name="Pel H.J."/>
        </authorList>
    </citation>
    <scope>NUCLEOTIDE SEQUENCE [LARGE SCALE GENOMIC DNA]</scope>
    <source>
        <strain evidence="2 3">CBS 393.64</strain>
    </source>
</reference>
<protein>
    <submittedName>
        <fullName evidence="2">Complex: NXT1 binds to RNA binding mRNA-export factor TAP</fullName>
    </submittedName>
</protein>
<name>A0A0F4YI55_RASE3</name>
<dbReference type="Pfam" id="PF02136">
    <property type="entry name" value="NTF2"/>
    <property type="match status" value="1"/>
</dbReference>
<dbReference type="PROSITE" id="PS50177">
    <property type="entry name" value="NTF2_DOMAIN"/>
    <property type="match status" value="1"/>
</dbReference>
<dbReference type="OrthoDB" id="25408at2759"/>
<dbReference type="InterPro" id="IPR002075">
    <property type="entry name" value="NTF2_dom"/>
</dbReference>
<dbReference type="Proteomes" id="UP000053958">
    <property type="component" value="Unassembled WGS sequence"/>
</dbReference>
<dbReference type="InterPro" id="IPR032710">
    <property type="entry name" value="NTF2-like_dom_sf"/>
</dbReference>
<sequence length="166" mass="17754">MSTPSADTVTKVSTDGATDFVQSFYSALQSNRGTIATFYSQMPSTILFNGNVVADGAAVQDIFVNQLPPTRFEVQSFDCQVINSHYPTPTATGVKTPAQTTVKDMSLLVTVSGYVQFGESRDAPQRGFSETFVLVPNPAASSTGGGAKGKGKKEWLIQSQNFRLVV</sequence>
<proteinExistence type="predicted"/>
<dbReference type="STRING" id="1408163.A0A0F4YI55"/>